<keyword evidence="2" id="KW-1185">Reference proteome</keyword>
<comment type="caution">
    <text evidence="1">The sequence shown here is derived from an EMBL/GenBank/DDBJ whole genome shotgun (WGS) entry which is preliminary data.</text>
</comment>
<protein>
    <submittedName>
        <fullName evidence="1">Uncharacterized protein</fullName>
    </submittedName>
</protein>
<dbReference type="OrthoDB" id="73788at2759"/>
<dbReference type="Proteomes" id="UP000499080">
    <property type="component" value="Unassembled WGS sequence"/>
</dbReference>
<dbReference type="AlphaFoldDB" id="A0A4Y2A698"/>
<reference evidence="1 2" key="1">
    <citation type="journal article" date="2019" name="Sci. Rep.">
        <title>Orb-weaving spider Araneus ventricosus genome elucidates the spidroin gene catalogue.</title>
        <authorList>
            <person name="Kono N."/>
            <person name="Nakamura H."/>
            <person name="Ohtoshi R."/>
            <person name="Moran D.A.P."/>
            <person name="Shinohara A."/>
            <person name="Yoshida Y."/>
            <person name="Fujiwara M."/>
            <person name="Mori M."/>
            <person name="Tomita M."/>
            <person name="Arakawa K."/>
        </authorList>
    </citation>
    <scope>NUCLEOTIDE SEQUENCE [LARGE SCALE GENOMIC DNA]</scope>
</reference>
<evidence type="ECO:0000313" key="1">
    <source>
        <dbReference type="EMBL" id="GBL75322.1"/>
    </source>
</evidence>
<dbReference type="EMBL" id="BGPR01155449">
    <property type="protein sequence ID" value="GBL75322.1"/>
    <property type="molecule type" value="Genomic_DNA"/>
</dbReference>
<feature type="non-terminal residue" evidence="1">
    <location>
        <position position="1"/>
    </location>
</feature>
<gene>
    <name evidence="1" type="ORF">AVEN_266230_1</name>
</gene>
<accession>A0A4Y2A698</accession>
<name>A0A4Y2A698_ARAVE</name>
<sequence length="66" mass="7496">VDNAEAVADKARQSITSVIGTIADVFAPQKELEDSELVIIKDSEPVTMDWWQVLPLQHFHFLFNEI</sequence>
<organism evidence="1 2">
    <name type="scientific">Araneus ventricosus</name>
    <name type="common">Orbweaver spider</name>
    <name type="synonym">Epeira ventricosa</name>
    <dbReference type="NCBI Taxonomy" id="182803"/>
    <lineage>
        <taxon>Eukaryota</taxon>
        <taxon>Metazoa</taxon>
        <taxon>Ecdysozoa</taxon>
        <taxon>Arthropoda</taxon>
        <taxon>Chelicerata</taxon>
        <taxon>Arachnida</taxon>
        <taxon>Araneae</taxon>
        <taxon>Araneomorphae</taxon>
        <taxon>Entelegynae</taxon>
        <taxon>Araneoidea</taxon>
        <taxon>Araneidae</taxon>
        <taxon>Araneus</taxon>
    </lineage>
</organism>
<evidence type="ECO:0000313" key="2">
    <source>
        <dbReference type="Proteomes" id="UP000499080"/>
    </source>
</evidence>
<proteinExistence type="predicted"/>